<proteinExistence type="predicted"/>
<dbReference type="Proteomes" id="UP000247417">
    <property type="component" value="Unassembled WGS sequence"/>
</dbReference>
<keyword evidence="1" id="KW-0472">Membrane</keyword>
<feature type="transmembrane region" description="Helical" evidence="1">
    <location>
        <begin position="49"/>
        <end position="72"/>
    </location>
</feature>
<keyword evidence="2" id="KW-0732">Signal</keyword>
<evidence type="ECO:0000256" key="2">
    <source>
        <dbReference type="SAM" id="SignalP"/>
    </source>
</evidence>
<evidence type="ECO:0000313" key="3">
    <source>
        <dbReference type="EMBL" id="PYD79785.1"/>
    </source>
</evidence>
<feature type="transmembrane region" description="Helical" evidence="1">
    <location>
        <begin position="84"/>
        <end position="105"/>
    </location>
</feature>
<evidence type="ECO:0000256" key="1">
    <source>
        <dbReference type="SAM" id="Phobius"/>
    </source>
</evidence>
<reference evidence="3 4" key="1">
    <citation type="submission" date="2017-07" db="EMBL/GenBank/DDBJ databases">
        <title>A draft genome sequence of Komagataeibacter oboediens LMG 18849.</title>
        <authorList>
            <person name="Skraban J."/>
            <person name="Cleenwerck I."/>
            <person name="Vandamme P."/>
            <person name="Trcek J."/>
        </authorList>
    </citation>
    <scope>NUCLEOTIDE SEQUENCE [LARGE SCALE GENOMIC DNA]</scope>
    <source>
        <strain evidence="3 4">LMG 18849</strain>
    </source>
</reference>
<accession>A0A318QL68</accession>
<evidence type="ECO:0008006" key="5">
    <source>
        <dbReference type="Google" id="ProtNLM"/>
    </source>
</evidence>
<comment type="caution">
    <text evidence="3">The sequence shown here is derived from an EMBL/GenBank/DDBJ whole genome shotgun (WGS) entry which is preliminary data.</text>
</comment>
<dbReference type="AlphaFoldDB" id="A0A318QL68"/>
<evidence type="ECO:0000313" key="4">
    <source>
        <dbReference type="Proteomes" id="UP000247417"/>
    </source>
</evidence>
<feature type="chain" id="PRO_5016338999" description="Conjugal transfer protein TrbC" evidence="2">
    <location>
        <begin position="26"/>
        <end position="107"/>
    </location>
</feature>
<dbReference type="EMBL" id="NKTX01000063">
    <property type="protein sequence ID" value="PYD79785.1"/>
    <property type="molecule type" value="Genomic_DNA"/>
</dbReference>
<keyword evidence="1" id="KW-0812">Transmembrane</keyword>
<protein>
    <recommendedName>
        <fullName evidence="5">Conjugal transfer protein TrbC</fullName>
    </recommendedName>
</protein>
<name>A0A318QL68_9PROT</name>
<sequence>MMMAKKSPAVAGAAVALAPASQAFASPGYSVQTQGSGILSNIASTMQDIGNFMSTTMGELAVVGGFVVAALLWAFAPKSGAVGYAVRAAIAAIIIFNITAVIAYFTY</sequence>
<feature type="signal peptide" evidence="2">
    <location>
        <begin position="1"/>
        <end position="25"/>
    </location>
</feature>
<keyword evidence="1" id="KW-1133">Transmembrane helix</keyword>
<organism evidence="3 4">
    <name type="scientific">Komagataeibacter oboediens</name>
    <dbReference type="NCBI Taxonomy" id="65958"/>
    <lineage>
        <taxon>Bacteria</taxon>
        <taxon>Pseudomonadati</taxon>
        <taxon>Pseudomonadota</taxon>
        <taxon>Alphaproteobacteria</taxon>
        <taxon>Acetobacterales</taxon>
        <taxon>Acetobacteraceae</taxon>
        <taxon>Komagataeibacter</taxon>
    </lineage>
</organism>
<gene>
    <name evidence="3" type="ORF">CFR80_14625</name>
</gene>